<keyword evidence="4 12" id="KW-0732">Signal</keyword>
<evidence type="ECO:0000313" key="14">
    <source>
        <dbReference type="EMBL" id="EFJ40724.1"/>
    </source>
</evidence>
<keyword evidence="7 11" id="KW-1133">Transmembrane helix</keyword>
<dbReference type="SUPFAM" id="SSF52025">
    <property type="entry name" value="PA domain"/>
    <property type="match status" value="1"/>
</dbReference>
<evidence type="ECO:0000256" key="9">
    <source>
        <dbReference type="ARBA" id="ARBA00023180"/>
    </source>
</evidence>
<feature type="region of interest" description="Disordered" evidence="10">
    <location>
        <begin position="426"/>
        <end position="449"/>
    </location>
</feature>
<accession>D8UHR3</accession>
<dbReference type="eggNOG" id="KOG4628">
    <property type="taxonomic scope" value="Eukaryota"/>
</dbReference>
<dbReference type="GO" id="GO:0008270">
    <property type="term" value="F:zinc ion binding"/>
    <property type="evidence" value="ECO:0007669"/>
    <property type="project" value="UniProtKB-KW"/>
</dbReference>
<dbReference type="Proteomes" id="UP000001058">
    <property type="component" value="Unassembled WGS sequence"/>
</dbReference>
<feature type="region of interest" description="Disordered" evidence="10">
    <location>
        <begin position="208"/>
        <end position="235"/>
    </location>
</feature>
<evidence type="ECO:0000256" key="3">
    <source>
        <dbReference type="ARBA" id="ARBA00022723"/>
    </source>
</evidence>
<dbReference type="Gene3D" id="3.50.30.30">
    <property type="match status" value="1"/>
</dbReference>
<evidence type="ECO:0000313" key="15">
    <source>
        <dbReference type="Proteomes" id="UP000001058"/>
    </source>
</evidence>
<feature type="transmembrane region" description="Helical" evidence="11">
    <location>
        <begin position="165"/>
        <end position="191"/>
    </location>
</feature>
<dbReference type="InParanoid" id="D8UHR3"/>
<dbReference type="STRING" id="3068.D8UHR3"/>
<dbReference type="PANTHER" id="PTHR22702">
    <property type="entry name" value="PROTEASE-ASSOCIATED DOMAIN-CONTAINING PROTEIN"/>
    <property type="match status" value="1"/>
</dbReference>
<dbReference type="CDD" id="cd02123">
    <property type="entry name" value="PA_C_RZF_like"/>
    <property type="match status" value="1"/>
</dbReference>
<evidence type="ECO:0000256" key="6">
    <source>
        <dbReference type="ARBA" id="ARBA00022833"/>
    </source>
</evidence>
<keyword evidence="5" id="KW-0863">Zinc-finger</keyword>
<dbReference type="InterPro" id="IPR046450">
    <property type="entry name" value="PA_dom_sf"/>
</dbReference>
<protein>
    <recommendedName>
        <fullName evidence="13">PA domain-containing protein</fullName>
    </recommendedName>
</protein>
<dbReference type="GeneID" id="9623287"/>
<dbReference type="GO" id="GO:0016020">
    <property type="term" value="C:membrane"/>
    <property type="evidence" value="ECO:0007669"/>
    <property type="project" value="UniProtKB-SubCell"/>
</dbReference>
<dbReference type="OrthoDB" id="8062037at2759"/>
<feature type="compositionally biased region" description="Gly residues" evidence="10">
    <location>
        <begin position="208"/>
        <end position="226"/>
    </location>
</feature>
<keyword evidence="6" id="KW-0862">Zinc</keyword>
<evidence type="ECO:0000256" key="5">
    <source>
        <dbReference type="ARBA" id="ARBA00022771"/>
    </source>
</evidence>
<feature type="domain" description="PA" evidence="13">
    <location>
        <begin position="61"/>
        <end position="143"/>
    </location>
</feature>
<evidence type="ECO:0000256" key="10">
    <source>
        <dbReference type="SAM" id="MobiDB-lite"/>
    </source>
</evidence>
<organism evidence="15">
    <name type="scientific">Volvox carteri f. nagariensis</name>
    <dbReference type="NCBI Taxonomy" id="3068"/>
    <lineage>
        <taxon>Eukaryota</taxon>
        <taxon>Viridiplantae</taxon>
        <taxon>Chlorophyta</taxon>
        <taxon>core chlorophytes</taxon>
        <taxon>Chlorophyceae</taxon>
        <taxon>CS clade</taxon>
        <taxon>Chlamydomonadales</taxon>
        <taxon>Volvocaceae</taxon>
        <taxon>Volvox</taxon>
    </lineage>
</organism>
<evidence type="ECO:0000256" key="4">
    <source>
        <dbReference type="ARBA" id="ARBA00022729"/>
    </source>
</evidence>
<keyword evidence="15" id="KW-1185">Reference proteome</keyword>
<keyword evidence="9" id="KW-0325">Glycoprotein</keyword>
<dbReference type="KEGG" id="vcn:VOLCADRAFT_99416"/>
<dbReference type="PANTHER" id="PTHR22702:SF1">
    <property type="entry name" value="PROTEASE-ASSOCIATED DOMAIN-CONTAINING PROTEIN 1"/>
    <property type="match status" value="1"/>
</dbReference>
<evidence type="ECO:0000256" key="2">
    <source>
        <dbReference type="ARBA" id="ARBA00022692"/>
    </source>
</evidence>
<dbReference type="GO" id="GO:0005737">
    <property type="term" value="C:cytoplasm"/>
    <property type="evidence" value="ECO:0007669"/>
    <property type="project" value="UniProtKB-ARBA"/>
</dbReference>
<evidence type="ECO:0000256" key="8">
    <source>
        <dbReference type="ARBA" id="ARBA00023136"/>
    </source>
</evidence>
<dbReference type="InterPro" id="IPR044744">
    <property type="entry name" value="ZNRF4/RNF13/RNF167_PA"/>
</dbReference>
<feature type="chain" id="PRO_5003124537" description="PA domain-containing protein" evidence="12">
    <location>
        <begin position="23"/>
        <end position="568"/>
    </location>
</feature>
<keyword evidence="3" id="KW-0479">Metal-binding</keyword>
<keyword evidence="2 11" id="KW-0812">Transmembrane</keyword>
<feature type="signal peptide" evidence="12">
    <location>
        <begin position="1"/>
        <end position="22"/>
    </location>
</feature>
<evidence type="ECO:0000259" key="13">
    <source>
        <dbReference type="Pfam" id="PF02225"/>
    </source>
</evidence>
<evidence type="ECO:0000256" key="1">
    <source>
        <dbReference type="ARBA" id="ARBA00004370"/>
    </source>
</evidence>
<proteinExistence type="predicted"/>
<dbReference type="EMBL" id="GL378408">
    <property type="protein sequence ID" value="EFJ40724.1"/>
    <property type="molecule type" value="Genomic_DNA"/>
</dbReference>
<dbReference type="AlphaFoldDB" id="D8UHR3"/>
<evidence type="ECO:0000256" key="7">
    <source>
        <dbReference type="ARBA" id="ARBA00022989"/>
    </source>
</evidence>
<dbReference type="Pfam" id="PF02225">
    <property type="entry name" value="PA"/>
    <property type="match status" value="1"/>
</dbReference>
<reference evidence="14 15" key="1">
    <citation type="journal article" date="2010" name="Science">
        <title>Genomic analysis of organismal complexity in the multicellular green alga Volvox carteri.</title>
        <authorList>
            <person name="Prochnik S.E."/>
            <person name="Umen J."/>
            <person name="Nedelcu A.M."/>
            <person name="Hallmann A."/>
            <person name="Miller S.M."/>
            <person name="Nishii I."/>
            <person name="Ferris P."/>
            <person name="Kuo A."/>
            <person name="Mitros T."/>
            <person name="Fritz-Laylin L.K."/>
            <person name="Hellsten U."/>
            <person name="Chapman J."/>
            <person name="Simakov O."/>
            <person name="Rensing S.A."/>
            <person name="Terry A."/>
            <person name="Pangilinan J."/>
            <person name="Kapitonov V."/>
            <person name="Jurka J."/>
            <person name="Salamov A."/>
            <person name="Shapiro H."/>
            <person name="Schmutz J."/>
            <person name="Grimwood J."/>
            <person name="Lindquist E."/>
            <person name="Lucas S."/>
            <person name="Grigoriev I.V."/>
            <person name="Schmitt R."/>
            <person name="Kirk D."/>
            <person name="Rokhsar D.S."/>
        </authorList>
    </citation>
    <scope>NUCLEOTIDE SEQUENCE [LARGE SCALE GENOMIC DNA]</scope>
    <source>
        <strain evidence="15">f. Nagariensis / Eve</strain>
    </source>
</reference>
<dbReference type="RefSeq" id="XP_002958190.1">
    <property type="nucleotide sequence ID" value="XM_002958144.1"/>
</dbReference>
<dbReference type="InterPro" id="IPR003137">
    <property type="entry name" value="PA_domain"/>
</dbReference>
<keyword evidence="8 11" id="KW-0472">Membrane</keyword>
<sequence length="568" mass="57309">MSRWQGLFGLLALAQLVNLAAADVYIMTSAYILDPLPDIPADFGPDIPDSGIDGILRSADPEDACSPFTFTDFDTPWIALIARQQQLHPNNCTFDIKVWNAQNAGAMAAIVYDDVYESLIIMSKPKGHPDPSIPSVFVSQKAGIIMRKLMTIDTIRVKITPLSTVAWLSMLMSAFLGVLALGVVLATFYVMRSWSLWLTGMHVRGGGGGGAGGPGGGQAVQGGQQHGGARPTGQQDLGLPAESLRLLPVLGSLFRATAAMGAAVWGLEGEGEEEEMRPLLAFEEGEGEGDVEAGCGGRRYGGLGLPGGEGWEEEEEAEEEEEEYHDVVSRSSSESGCWATAAPGAGAAATAAHTPRPPGAHAGETKRVCAICLESYVEGDKHPHHQRCGLPAAAVAAVVVGSPVEPLMSGATANAIAAAAALAPAGDVEAPGPSRPLADHLEGRDGGGGSSAVAAAVPIAVPGRSVPLGAAAPALPRGVVSGAEGAAVAVAAEGAVAVAGEQQQQRQGGPVGAGELEAATEAAAGGAAGANAARVRAAAAAAGGPPGVLRWPGAAAAGGVTPQYPSTL</sequence>
<name>D8UHR3_VOLCA</name>
<gene>
    <name evidence="14" type="ORF">VOLCADRAFT_99416</name>
</gene>
<evidence type="ECO:0000256" key="11">
    <source>
        <dbReference type="SAM" id="Phobius"/>
    </source>
</evidence>
<evidence type="ECO:0000256" key="12">
    <source>
        <dbReference type="SAM" id="SignalP"/>
    </source>
</evidence>
<comment type="subcellular location">
    <subcellularLocation>
        <location evidence="1">Membrane</location>
    </subcellularLocation>
</comment>